<keyword evidence="3" id="KW-0732">Signal</keyword>
<feature type="domain" description="ZP" evidence="4">
    <location>
        <begin position="297"/>
        <end position="562"/>
    </location>
</feature>
<dbReference type="InterPro" id="IPR021526">
    <property type="entry name" value="Vitelline_env_lysin-recpt"/>
</dbReference>
<dbReference type="InterPro" id="IPR001507">
    <property type="entry name" value="ZP_dom"/>
</dbReference>
<dbReference type="InterPro" id="IPR057371">
    <property type="entry name" value="VERL_C"/>
</dbReference>
<dbReference type="PANTHER" id="PTHR22917">
    <property type="entry name" value="HEMOPEXIN DOMAIN-CONTAINING PROTEIN"/>
    <property type="match status" value="1"/>
</dbReference>
<feature type="signal peptide" evidence="3">
    <location>
        <begin position="1"/>
        <end position="26"/>
    </location>
</feature>
<dbReference type="Pfam" id="PF25272">
    <property type="entry name" value="VERL_C"/>
    <property type="match status" value="1"/>
</dbReference>
<name>D0EL74_HALFU</name>
<evidence type="ECO:0000256" key="2">
    <source>
        <dbReference type="SAM" id="Phobius"/>
    </source>
</evidence>
<feature type="chain" id="PRO_5003008039" evidence="3">
    <location>
        <begin position="27"/>
        <end position="627"/>
    </location>
</feature>
<reference evidence="5" key="1">
    <citation type="journal article" date="2010" name="Mol. Biol. Evol.">
        <title>ZP domain proteins in the abalone egg coat include a paralog of VERL under positive selection that binds lysin and 18-kDa sperm proteins.</title>
        <authorList>
            <person name="Aagaard J.E."/>
            <person name="Vacquier V.D."/>
            <person name="Maccoss M.J."/>
            <person name="Swanson W.J."/>
        </authorList>
    </citation>
    <scope>NUCLEOTIDE SEQUENCE</scope>
</reference>
<dbReference type="EMBL" id="GQ851927">
    <property type="protein sequence ID" value="ACX37446.1"/>
    <property type="molecule type" value="mRNA"/>
</dbReference>
<evidence type="ECO:0000256" key="3">
    <source>
        <dbReference type="SAM" id="SignalP"/>
    </source>
</evidence>
<accession>D0EL74</accession>
<organism evidence="5">
    <name type="scientific">Haliotis fulgens</name>
    <name type="common">Green abalone</name>
    <dbReference type="NCBI Taxonomy" id="6456"/>
    <lineage>
        <taxon>Eukaryota</taxon>
        <taxon>Metazoa</taxon>
        <taxon>Spiralia</taxon>
        <taxon>Lophotrochozoa</taxon>
        <taxon>Mollusca</taxon>
        <taxon>Gastropoda</taxon>
        <taxon>Vetigastropoda</taxon>
        <taxon>Lepetellida</taxon>
        <taxon>Haliotoidea</taxon>
        <taxon>Haliotidae</taxon>
        <taxon>Haliotis</taxon>
    </lineage>
</organism>
<keyword evidence="2" id="KW-0812">Transmembrane</keyword>
<gene>
    <name evidence="5" type="primary">VEZP14</name>
</gene>
<dbReference type="PROSITE" id="PS51034">
    <property type="entry name" value="ZP_2"/>
    <property type="match status" value="1"/>
</dbReference>
<dbReference type="Pfam" id="PF11386">
    <property type="entry name" value="VERL"/>
    <property type="match status" value="1"/>
</dbReference>
<sequence>MGASCRGLRLSCLVLVDIALIVQVLTITTPLPGGITTSSNGSISVVTTAPPGGNVTSSNGNIPGIISGIGADVSNIFGVSIGSGANIYRNIFGDILADKRQTKHNQTIICGTAGAVVHNQKSEFGGCSVTYSQMICANSTVPMMLPDESSFYVLRIYLPSSQKAINDINPCVMDGPYKVIGTSSLKYNVTVSMLWNDGRATGAKVHCLVNGTTTTPTTTTTTPTTTTTTPTTTPTTTTTTPTTTTTTTTTTPTTTTTTTTTTPTTTTTTTTPTTTTTTTTTTPTTTTTTPSNATTSYCDADKNPDYIVHIETKCGSTSEATPSIVIRTDLHLSAIAVCYKDQVYNFSTSDTVHFRLNASYNQTDYKDRCVFSKRTDTEVYNLRIEVSWGERFSHVHTCKKEYQITCTFEGRLSKGSASSKSGPSLIAAQEIQSHQGQKGSSSISLDVVNVLGKPIPGPIPLARRVQLLATASGTSSELGLRPVACDAVSADGHRYAVLRAGCGDGIIFAKNQGFTTRGLLTFSPFFKTFKIRKDNSLKFECNFTLCASNCDGDSCSGRIKRSAESFLEEEPSPIIDVQSSNTREWLVLQLVLQLACIAFFVMVMSQIVILVLLFSNRRQKRVTISRQ</sequence>
<keyword evidence="2" id="KW-0472">Membrane</keyword>
<feature type="transmembrane region" description="Helical" evidence="2">
    <location>
        <begin position="585"/>
        <end position="614"/>
    </location>
</feature>
<protein>
    <submittedName>
        <fullName evidence="5">Vitelline envelope zona pellucida domain protein 14</fullName>
    </submittedName>
</protein>
<feature type="compositionally biased region" description="Low complexity" evidence="1">
    <location>
        <begin position="214"/>
        <end position="290"/>
    </location>
</feature>
<keyword evidence="2" id="KW-1133">Transmembrane helix</keyword>
<dbReference type="AlphaFoldDB" id="D0EL74"/>
<proteinExistence type="evidence at transcript level"/>
<evidence type="ECO:0000259" key="4">
    <source>
        <dbReference type="PROSITE" id="PS51034"/>
    </source>
</evidence>
<evidence type="ECO:0000256" key="1">
    <source>
        <dbReference type="SAM" id="MobiDB-lite"/>
    </source>
</evidence>
<dbReference type="PANTHER" id="PTHR22917:SF6">
    <property type="entry name" value="EG:8D8.2 PROTEIN-RELATED"/>
    <property type="match status" value="1"/>
</dbReference>
<dbReference type="InterPro" id="IPR051298">
    <property type="entry name" value="Heme_transport/Cell_adhesion"/>
</dbReference>
<feature type="region of interest" description="Disordered" evidence="1">
    <location>
        <begin position="214"/>
        <end position="292"/>
    </location>
</feature>
<evidence type="ECO:0000313" key="5">
    <source>
        <dbReference type="EMBL" id="ACX37446.1"/>
    </source>
</evidence>